<accession>A0A343A5W0</accession>
<feature type="transmembrane region" description="Helical" evidence="1">
    <location>
        <begin position="84"/>
        <end position="102"/>
    </location>
</feature>
<gene>
    <name evidence="2" type="primary">nad6</name>
</gene>
<evidence type="ECO:0000256" key="1">
    <source>
        <dbReference type="SAM" id="Phobius"/>
    </source>
</evidence>
<feature type="transmembrane region" description="Helical" evidence="1">
    <location>
        <begin position="122"/>
        <end position="141"/>
    </location>
</feature>
<evidence type="ECO:0000313" key="2">
    <source>
        <dbReference type="EMBL" id="AOY39939.1"/>
    </source>
</evidence>
<proteinExistence type="predicted"/>
<geneLocation type="mitochondrion" evidence="2"/>
<reference evidence="2" key="1">
    <citation type="submission" date="2016-04" db="EMBL/GenBank/DDBJ databases">
        <title>Mitochondria of Scolytid beetles.</title>
        <authorList>
            <person name="Miller K."/>
            <person name="Linard B."/>
            <person name="Vogler A.P."/>
        </authorList>
    </citation>
    <scope>NUCLEOTIDE SEQUENCE</scope>
</reference>
<keyword evidence="1" id="KW-0472">Membrane</keyword>
<keyword evidence="2" id="KW-0496">Mitochondrion</keyword>
<keyword evidence="1" id="KW-0812">Transmembrane</keyword>
<keyword evidence="1" id="KW-1133">Transmembrane helix</keyword>
<feature type="transmembrane region" description="Helical" evidence="1">
    <location>
        <begin position="43"/>
        <end position="64"/>
    </location>
</feature>
<protein>
    <submittedName>
        <fullName evidence="2">NADH dehydrogenase subunit 6</fullName>
    </submittedName>
</protein>
<sequence>MTIIIMSYISIMMLALKHPLSVSMALIIQALLAAITTGLFFNYFWFGFILFLVIVGGVMILFVYMTSIASSEKFKSPSPLKSTLMLMIIALLTLSTLKTLPIKTNSELTKTFMEYFNSNNMQMMIFLMIYLFVALVAVVKISDKNAGPLRQN</sequence>
<dbReference type="AlphaFoldDB" id="A0A343A5W0"/>
<name>A0A343A5W0_9CUCU</name>
<dbReference type="EMBL" id="KX035174">
    <property type="protein sequence ID" value="AOY39939.1"/>
    <property type="molecule type" value="Genomic_DNA"/>
</dbReference>
<organism evidence="2">
    <name type="scientific">Scolytinae sp. BMNH 1040002</name>
    <dbReference type="NCBI Taxonomy" id="1903775"/>
    <lineage>
        <taxon>Eukaryota</taxon>
        <taxon>Metazoa</taxon>
        <taxon>Ecdysozoa</taxon>
        <taxon>Arthropoda</taxon>
        <taxon>Hexapoda</taxon>
        <taxon>Insecta</taxon>
        <taxon>Pterygota</taxon>
        <taxon>Neoptera</taxon>
        <taxon>Endopterygota</taxon>
        <taxon>Coleoptera</taxon>
        <taxon>Polyphaga</taxon>
        <taxon>Cucujiformia</taxon>
        <taxon>Curculionidae</taxon>
        <taxon>Scolytinae</taxon>
    </lineage>
</organism>